<evidence type="ECO:0000256" key="1">
    <source>
        <dbReference type="SAM" id="MobiDB-lite"/>
    </source>
</evidence>
<dbReference type="OrthoDB" id="3178004at2"/>
<reference evidence="4 5" key="1">
    <citation type="journal article" date="2015" name="Stand. Genomic Sci.">
        <title>Genomic Encyclopedia of Bacterial and Archaeal Type Strains, Phase III: the genomes of soil and plant-associated and newly described type strains.</title>
        <authorList>
            <person name="Whitman W.B."/>
            <person name="Woyke T."/>
            <person name="Klenk H.P."/>
            <person name="Zhou Y."/>
            <person name="Lilburn T.G."/>
            <person name="Beck B.J."/>
            <person name="De Vos P."/>
            <person name="Vandamme P."/>
            <person name="Eisen J.A."/>
            <person name="Garrity G."/>
            <person name="Hugenholtz P."/>
            <person name="Kyrpides N.C."/>
        </authorList>
    </citation>
    <scope>NUCLEOTIDE SEQUENCE [LARGE SCALE GENOMIC DNA]</scope>
    <source>
        <strain evidence="4 5">RF6</strain>
    </source>
</reference>
<feature type="transmembrane region" description="Helical" evidence="2">
    <location>
        <begin position="137"/>
        <end position="159"/>
    </location>
</feature>
<keyword evidence="2" id="KW-0472">Membrane</keyword>
<accession>A0A4Q7U4B4</accession>
<dbReference type="Pfam" id="PF07853">
    <property type="entry name" value="DUF1648"/>
    <property type="match status" value="1"/>
</dbReference>
<feature type="transmembrane region" description="Helical" evidence="2">
    <location>
        <begin position="229"/>
        <end position="250"/>
    </location>
</feature>
<dbReference type="Proteomes" id="UP000291832">
    <property type="component" value="Unassembled WGS sequence"/>
</dbReference>
<feature type="compositionally biased region" description="Low complexity" evidence="1">
    <location>
        <begin position="371"/>
        <end position="384"/>
    </location>
</feature>
<evidence type="ECO:0000313" key="4">
    <source>
        <dbReference type="EMBL" id="RZT68514.1"/>
    </source>
</evidence>
<sequence length="390" mass="40326">MNEPVQLHPELVPAPGDNALGRAASAAGTDRTEARALSAADVEAIVRARRAARLTGLILPLAITLGTAALMLAWLPRMPDPSATHWGPAGEPDGFGPPWLNPVLIPGTALLLTAMYGISAAQQRGAKPTRWSSGQRLIPAVILSGVVLVAGIGVSASWSQLDASDARATGPILWGLIWSGIAAVAAGVIGFFAQPKLRLDGAEGIETAAMSLAPTEQAVWVREVRASRAFLWVGGASIVLIAALAVPIFFADPAGGWIMLGTLLLLIAVILPMTVFRVRVDGSGIVARSFAGWPRVRVPAADVAEVAVAEVQPFSEFGGWGLRLVPGTTALVMRAGEALVVTRRSGRTFVATVDDADTAAALLRAAATRAVSASPDDPGAAPPALREDDQ</sequence>
<organism evidence="4 5">
    <name type="scientific">Leucobacter luti</name>
    <dbReference type="NCBI Taxonomy" id="340320"/>
    <lineage>
        <taxon>Bacteria</taxon>
        <taxon>Bacillati</taxon>
        <taxon>Actinomycetota</taxon>
        <taxon>Actinomycetes</taxon>
        <taxon>Micrococcales</taxon>
        <taxon>Microbacteriaceae</taxon>
        <taxon>Leucobacter</taxon>
    </lineage>
</organism>
<keyword evidence="2" id="KW-1133">Transmembrane helix</keyword>
<proteinExistence type="predicted"/>
<name>A0A4Q7U4B4_9MICO</name>
<evidence type="ECO:0000313" key="5">
    <source>
        <dbReference type="Proteomes" id="UP000291832"/>
    </source>
</evidence>
<feature type="transmembrane region" description="Helical" evidence="2">
    <location>
        <begin position="171"/>
        <end position="193"/>
    </location>
</feature>
<feature type="transmembrane region" description="Helical" evidence="2">
    <location>
        <begin position="57"/>
        <end position="75"/>
    </location>
</feature>
<feature type="region of interest" description="Disordered" evidence="1">
    <location>
        <begin position="371"/>
        <end position="390"/>
    </location>
</feature>
<keyword evidence="5" id="KW-1185">Reference proteome</keyword>
<gene>
    <name evidence="4" type="ORF">EV139_0239</name>
</gene>
<comment type="caution">
    <text evidence="4">The sequence shown here is derived from an EMBL/GenBank/DDBJ whole genome shotgun (WGS) entry which is preliminary data.</text>
</comment>
<protein>
    <submittedName>
        <fullName evidence="4">Uncharacterized protein DUF1648</fullName>
    </submittedName>
</protein>
<evidence type="ECO:0000259" key="3">
    <source>
        <dbReference type="Pfam" id="PF07853"/>
    </source>
</evidence>
<feature type="domain" description="DUF1648" evidence="3">
    <location>
        <begin position="63"/>
        <end position="107"/>
    </location>
</feature>
<dbReference type="RefSeq" id="WP_130452495.1">
    <property type="nucleotide sequence ID" value="NZ_QYAG01000004.1"/>
</dbReference>
<keyword evidence="2" id="KW-0812">Transmembrane</keyword>
<feature type="transmembrane region" description="Helical" evidence="2">
    <location>
        <begin position="256"/>
        <end position="278"/>
    </location>
</feature>
<dbReference type="AlphaFoldDB" id="A0A4Q7U4B4"/>
<evidence type="ECO:0000256" key="2">
    <source>
        <dbReference type="SAM" id="Phobius"/>
    </source>
</evidence>
<dbReference type="EMBL" id="SHKI01000002">
    <property type="protein sequence ID" value="RZT68514.1"/>
    <property type="molecule type" value="Genomic_DNA"/>
</dbReference>
<dbReference type="InterPro" id="IPR012867">
    <property type="entry name" value="DUF1648"/>
</dbReference>
<feature type="transmembrane region" description="Helical" evidence="2">
    <location>
        <begin position="95"/>
        <end position="116"/>
    </location>
</feature>